<keyword evidence="1" id="KW-0472">Membrane</keyword>
<keyword evidence="1" id="KW-1133">Transmembrane helix</keyword>
<protein>
    <submittedName>
        <fullName evidence="2">Uncharacterized protein</fullName>
    </submittedName>
</protein>
<dbReference type="STRING" id="1798543.A2898_03585"/>
<reference evidence="2 3" key="1">
    <citation type="journal article" date="2016" name="Nat. Commun.">
        <title>Thousands of microbial genomes shed light on interconnected biogeochemical processes in an aquifer system.</title>
        <authorList>
            <person name="Anantharaman K."/>
            <person name="Brown C.T."/>
            <person name="Hug L.A."/>
            <person name="Sharon I."/>
            <person name="Castelle C.J."/>
            <person name="Probst A.J."/>
            <person name="Thomas B.C."/>
            <person name="Singh A."/>
            <person name="Wilkins M.J."/>
            <person name="Karaoz U."/>
            <person name="Brodie E.L."/>
            <person name="Williams K.H."/>
            <person name="Hubbard S.S."/>
            <person name="Banfield J.F."/>
        </authorList>
    </citation>
    <scope>NUCLEOTIDE SEQUENCE [LARGE SCALE GENOMIC DNA]</scope>
</reference>
<dbReference type="Proteomes" id="UP000179164">
    <property type="component" value="Unassembled WGS sequence"/>
</dbReference>
<feature type="transmembrane region" description="Helical" evidence="1">
    <location>
        <begin position="46"/>
        <end position="66"/>
    </location>
</feature>
<keyword evidence="1" id="KW-0812">Transmembrane</keyword>
<evidence type="ECO:0000313" key="3">
    <source>
        <dbReference type="Proteomes" id="UP000179164"/>
    </source>
</evidence>
<accession>A0A1G2B2B0</accession>
<gene>
    <name evidence="2" type="ORF">A2898_03585</name>
</gene>
<name>A0A1G2B2B0_9BACT</name>
<comment type="caution">
    <text evidence="2">The sequence shown here is derived from an EMBL/GenBank/DDBJ whole genome shotgun (WGS) entry which is preliminary data.</text>
</comment>
<evidence type="ECO:0000256" key="1">
    <source>
        <dbReference type="SAM" id="Phobius"/>
    </source>
</evidence>
<feature type="transmembrane region" description="Helical" evidence="1">
    <location>
        <begin position="20"/>
        <end position="39"/>
    </location>
</feature>
<evidence type="ECO:0000313" key="2">
    <source>
        <dbReference type="EMBL" id="OGY83341.1"/>
    </source>
</evidence>
<dbReference type="AlphaFoldDB" id="A0A1G2B2B0"/>
<sequence length="108" mass="11573">MTTENLGTAPPNGKKVPKWYFYATPVFIFVMSVTIFAFGAGRDGDIATALLVGGAAGFAFNLMWLLSMVINRSGNPQSFNVSTKHLLIVGGLALAVFIVLITVVMLVY</sequence>
<proteinExistence type="predicted"/>
<organism evidence="2 3">
    <name type="scientific">Candidatus Kerfeldbacteria bacterium RIFCSPLOWO2_01_FULL_48_11</name>
    <dbReference type="NCBI Taxonomy" id="1798543"/>
    <lineage>
        <taxon>Bacteria</taxon>
        <taxon>Candidatus Kerfeldiibacteriota</taxon>
    </lineage>
</organism>
<feature type="transmembrane region" description="Helical" evidence="1">
    <location>
        <begin position="86"/>
        <end position="107"/>
    </location>
</feature>
<dbReference type="EMBL" id="MHKE01000014">
    <property type="protein sequence ID" value="OGY83341.1"/>
    <property type="molecule type" value="Genomic_DNA"/>
</dbReference>